<organism evidence="2 3">
    <name type="scientific">Roseiterribacter gracilis</name>
    <dbReference type="NCBI Taxonomy" id="2812848"/>
    <lineage>
        <taxon>Bacteria</taxon>
        <taxon>Pseudomonadati</taxon>
        <taxon>Pseudomonadota</taxon>
        <taxon>Alphaproteobacteria</taxon>
        <taxon>Rhodospirillales</taxon>
        <taxon>Roseiterribacteraceae</taxon>
        <taxon>Roseiterribacter</taxon>
    </lineage>
</organism>
<dbReference type="GO" id="GO:0005509">
    <property type="term" value="F:calcium ion binding"/>
    <property type="evidence" value="ECO:0007669"/>
    <property type="project" value="InterPro"/>
</dbReference>
<reference evidence="2" key="1">
    <citation type="submission" date="2021-02" db="EMBL/GenBank/DDBJ databases">
        <title>Genome sequence of Rhodospirillales sp. strain TMPK1 isolated from soil.</title>
        <authorList>
            <person name="Nakai R."/>
            <person name="Kusada H."/>
            <person name="Tamaki H."/>
        </authorList>
    </citation>
    <scope>NUCLEOTIDE SEQUENCE</scope>
    <source>
        <strain evidence="2">TMPK1</strain>
    </source>
</reference>
<evidence type="ECO:0000313" key="3">
    <source>
        <dbReference type="Proteomes" id="UP000681075"/>
    </source>
</evidence>
<name>A0A8S8XGI7_9PROT</name>
<dbReference type="Proteomes" id="UP000681075">
    <property type="component" value="Unassembled WGS sequence"/>
</dbReference>
<dbReference type="SUPFAM" id="SSF55486">
    <property type="entry name" value="Metalloproteases ('zincins'), catalytic domain"/>
    <property type="match status" value="1"/>
</dbReference>
<evidence type="ECO:0000259" key="1">
    <source>
        <dbReference type="Pfam" id="PF13946"/>
    </source>
</evidence>
<dbReference type="EMBL" id="BOPV01000001">
    <property type="protein sequence ID" value="GIL40240.1"/>
    <property type="molecule type" value="Genomic_DNA"/>
</dbReference>
<dbReference type="RefSeq" id="WP_420243347.1">
    <property type="nucleotide sequence ID" value="NZ_BOPV01000001.1"/>
</dbReference>
<dbReference type="Pfam" id="PF13946">
    <property type="entry name" value="DUF4214"/>
    <property type="match status" value="1"/>
</dbReference>
<dbReference type="InterPro" id="IPR001343">
    <property type="entry name" value="Hemolysn_Ca-bd"/>
</dbReference>
<dbReference type="Gene3D" id="2.150.10.10">
    <property type="entry name" value="Serralysin-like metalloprotease, C-terminal"/>
    <property type="match status" value="1"/>
</dbReference>
<protein>
    <recommendedName>
        <fullName evidence="1">DUF4214 domain-containing protein</fullName>
    </recommendedName>
</protein>
<dbReference type="SUPFAM" id="SSF51120">
    <property type="entry name" value="beta-Roll"/>
    <property type="match status" value="1"/>
</dbReference>
<dbReference type="InterPro" id="IPR025282">
    <property type="entry name" value="DUF4214"/>
</dbReference>
<dbReference type="InterPro" id="IPR018511">
    <property type="entry name" value="Hemolysin-typ_Ca-bd_CS"/>
</dbReference>
<dbReference type="InterPro" id="IPR011049">
    <property type="entry name" value="Serralysin-like_metalloprot_C"/>
</dbReference>
<dbReference type="PROSITE" id="PS00330">
    <property type="entry name" value="HEMOLYSIN_CALCIUM"/>
    <property type="match status" value="1"/>
</dbReference>
<evidence type="ECO:0000313" key="2">
    <source>
        <dbReference type="EMBL" id="GIL40240.1"/>
    </source>
</evidence>
<accession>A0A8S8XGI7</accession>
<dbReference type="Pfam" id="PF00353">
    <property type="entry name" value="HemolysinCabind"/>
    <property type="match status" value="1"/>
</dbReference>
<feature type="domain" description="DUF4214" evidence="1">
    <location>
        <begin position="387"/>
        <end position="455"/>
    </location>
</feature>
<sequence>MFAFNVSYADPTGTVSGDSAALIQNDIAGAMRWLGRYIQGLGSLEVVATTASQGSSSFLAEAGPDAFGVISRLPSGGFLQQPGPAYELSTSRDPNGTGTDFHVTINSDRMSQFWFDPTPDDLSDRPPSSQTDFEGVMVHEIMHALGFTGNRQLDGSFFDADRSPYDQAMRLDANLGWVYDSEAVRAANNGNPITIDSTHGEGSRWYHLAVSNDLMFWAASPGIRRGISDVDLAILHDNGIQSVTPDAGNNVWFGSTGADGMVGREGDDHLYGLSGNDRLDGWQGNDLIDGGDGFDTSAFASSRAQFTISGSTGNRAVQDSTGIEGRDTLRHVEVLQFADKTLFDLAGSDATVARLYSAAFARAPDAAGLSVQIDALHAGLSPLNLSQNFLGSAEFVARYGANPTDNAYVTALYSNVLGRVPDGGGFAVQMDALAHGLSRAQLLLNFGESPENQAKVSADWLLV</sequence>
<keyword evidence="3" id="KW-1185">Reference proteome</keyword>
<proteinExistence type="predicted"/>
<gene>
    <name evidence="2" type="ORF">TMPK1_24770</name>
</gene>
<dbReference type="AlphaFoldDB" id="A0A8S8XGI7"/>
<comment type="caution">
    <text evidence="2">The sequence shown here is derived from an EMBL/GenBank/DDBJ whole genome shotgun (WGS) entry which is preliminary data.</text>
</comment>